<name>A0A6A7FWS5_9CRUS</name>
<evidence type="ECO:0000256" key="7">
    <source>
        <dbReference type="ARBA" id="ARBA00023180"/>
    </source>
</evidence>
<evidence type="ECO:0000256" key="3">
    <source>
        <dbReference type="ARBA" id="ARBA00022692"/>
    </source>
</evidence>
<dbReference type="PANTHER" id="PTHR21016:SF1">
    <property type="entry name" value="TM2 DOMAIN-CONTAINING PROTEIN 1"/>
    <property type="match status" value="1"/>
</dbReference>
<keyword evidence="3 8" id="KW-0812">Transmembrane</keyword>
<evidence type="ECO:0000313" key="11">
    <source>
        <dbReference type="EMBL" id="LAC22996.1"/>
    </source>
</evidence>
<dbReference type="InterPro" id="IPR007829">
    <property type="entry name" value="TM2"/>
</dbReference>
<dbReference type="PANTHER" id="PTHR21016">
    <property type="entry name" value="BETA-AMYLOID BINDING PROTEIN-RELATED"/>
    <property type="match status" value="1"/>
</dbReference>
<keyword evidence="5 8" id="KW-1133">Transmembrane helix</keyword>
<feature type="transmembrane region" description="Helical" evidence="8">
    <location>
        <begin position="139"/>
        <end position="160"/>
    </location>
</feature>
<sequence length="205" mass="22569">MPRLKYLIVVVSVVFNILVAVCEQQLKQPPEEKLILHQPTEYHTDCSTLLPGQFLCLDRNIDPATQQPRNCNAQLHLANVTCQAAPGIICHSTQNSTFTGQIPCKPTNGYSFETALLLSVFLGMFGLDRFYLGYHAIGLAKLCTLGFLFLGQLIDVVLIATQTLGPADGSHYIISYYGAAINVISIDNDTFRTSQPDWPLPPSTI</sequence>
<evidence type="ECO:0000256" key="4">
    <source>
        <dbReference type="ARBA" id="ARBA00022729"/>
    </source>
</evidence>
<accession>A0A6A7FWS5</accession>
<dbReference type="Pfam" id="PF05154">
    <property type="entry name" value="TM2"/>
    <property type="match status" value="1"/>
</dbReference>
<evidence type="ECO:0000256" key="8">
    <source>
        <dbReference type="SAM" id="Phobius"/>
    </source>
</evidence>
<feature type="signal peptide" evidence="9">
    <location>
        <begin position="1"/>
        <end position="24"/>
    </location>
</feature>
<protein>
    <submittedName>
        <fullName evidence="11">TM2 domain-containing protein CG10795-like</fullName>
    </submittedName>
</protein>
<keyword evidence="4 9" id="KW-0732">Signal</keyword>
<dbReference type="AlphaFoldDB" id="A0A6A7FWS5"/>
<evidence type="ECO:0000256" key="6">
    <source>
        <dbReference type="ARBA" id="ARBA00023136"/>
    </source>
</evidence>
<keyword evidence="6 8" id="KW-0472">Membrane</keyword>
<evidence type="ECO:0000256" key="2">
    <source>
        <dbReference type="ARBA" id="ARBA00008284"/>
    </source>
</evidence>
<reference evidence="11" key="1">
    <citation type="submission" date="2017-11" db="EMBL/GenBank/DDBJ databases">
        <title>The sensing device of the deep-sea amphipod.</title>
        <authorList>
            <person name="Kobayashi H."/>
            <person name="Nagahama T."/>
            <person name="Arai W."/>
            <person name="Sasagawa Y."/>
            <person name="Umeda M."/>
            <person name="Hayashi T."/>
            <person name="Nikaido I."/>
            <person name="Watanabe H."/>
            <person name="Oguri K."/>
            <person name="Kitazato H."/>
            <person name="Fujioka K."/>
            <person name="Kido Y."/>
            <person name="Takami H."/>
        </authorList>
    </citation>
    <scope>NUCLEOTIDE SEQUENCE</scope>
    <source>
        <tissue evidence="11">Whole body</tissue>
    </source>
</reference>
<comment type="subcellular location">
    <subcellularLocation>
        <location evidence="1">Membrane</location>
        <topology evidence="1">Multi-pass membrane protein</topology>
    </subcellularLocation>
</comment>
<evidence type="ECO:0000259" key="10">
    <source>
        <dbReference type="Pfam" id="PF05154"/>
    </source>
</evidence>
<evidence type="ECO:0000256" key="9">
    <source>
        <dbReference type="SAM" id="SignalP"/>
    </source>
</evidence>
<dbReference type="GO" id="GO:0016020">
    <property type="term" value="C:membrane"/>
    <property type="evidence" value="ECO:0007669"/>
    <property type="project" value="UniProtKB-SubCell"/>
</dbReference>
<evidence type="ECO:0000256" key="5">
    <source>
        <dbReference type="ARBA" id="ARBA00022989"/>
    </source>
</evidence>
<organism evidence="11">
    <name type="scientific">Hirondellea gigas</name>
    <dbReference type="NCBI Taxonomy" id="1518452"/>
    <lineage>
        <taxon>Eukaryota</taxon>
        <taxon>Metazoa</taxon>
        <taxon>Ecdysozoa</taxon>
        <taxon>Arthropoda</taxon>
        <taxon>Crustacea</taxon>
        <taxon>Multicrustacea</taxon>
        <taxon>Malacostraca</taxon>
        <taxon>Eumalacostraca</taxon>
        <taxon>Peracarida</taxon>
        <taxon>Amphipoda</taxon>
        <taxon>Amphilochidea</taxon>
        <taxon>Lysianassida</taxon>
        <taxon>Lysianassidira</taxon>
        <taxon>Lysianassoidea</taxon>
        <taxon>Lysianassidae</taxon>
        <taxon>Hirondellea</taxon>
    </lineage>
</organism>
<evidence type="ECO:0000256" key="1">
    <source>
        <dbReference type="ARBA" id="ARBA00004141"/>
    </source>
</evidence>
<comment type="similarity">
    <text evidence="2">Belongs to the TM2 family.</text>
</comment>
<dbReference type="EMBL" id="IACT01003771">
    <property type="protein sequence ID" value="LAC22996.1"/>
    <property type="molecule type" value="mRNA"/>
</dbReference>
<feature type="domain" description="TM2" evidence="10">
    <location>
        <begin position="109"/>
        <end position="157"/>
    </location>
</feature>
<feature type="chain" id="PRO_5025645025" evidence="9">
    <location>
        <begin position="25"/>
        <end position="205"/>
    </location>
</feature>
<proteinExistence type="evidence at transcript level"/>
<keyword evidence="7" id="KW-0325">Glycoprotein</keyword>
<dbReference type="InterPro" id="IPR050932">
    <property type="entry name" value="TM2D1-3-like"/>
</dbReference>